<gene>
    <name evidence="7" type="ORF">A5642_13755</name>
</gene>
<dbReference type="InterPro" id="IPR050109">
    <property type="entry name" value="HTH-type_TetR-like_transc_reg"/>
</dbReference>
<dbReference type="InterPro" id="IPR004111">
    <property type="entry name" value="Repressor_TetR_C"/>
</dbReference>
<comment type="caution">
    <text evidence="7">The sequence shown here is derived from an EMBL/GenBank/DDBJ whole genome shotgun (WGS) entry which is preliminary data.</text>
</comment>
<sequence>MALANLSVDRVVGEALALVNECGLESLTMRRLADRLRAHLPTIYRLVDGKDALIDEMAEAILAKALGDAPAGHQDWADHVKSLAAGLRSALLSQSDGARIVGGNYAAKRANLTFIDTLVGSVQAGGLAREHALWAASSLFCYVLGEVLEQQGAAGNETETLEGVLRSGDYPHLASGPVVQLLDFDARFDYGLNLLMAGIRSGADRSSPAPDADATTHCAECE</sequence>
<dbReference type="OrthoDB" id="3214072at2"/>
<reference evidence="7 8" key="1">
    <citation type="submission" date="2016-06" db="EMBL/GenBank/DDBJ databases">
        <authorList>
            <person name="Kjaerup R.B."/>
            <person name="Dalgaard T.S."/>
            <person name="Juul-Madsen H.R."/>
        </authorList>
    </citation>
    <scope>NUCLEOTIDE SEQUENCE [LARGE SCALE GENOMIC DNA]</scope>
    <source>
        <strain evidence="7 8">1199456.5</strain>
    </source>
</reference>
<accession>A0A1A0MX58</accession>
<evidence type="ECO:0000256" key="5">
    <source>
        <dbReference type="PROSITE-ProRule" id="PRU00335"/>
    </source>
</evidence>
<name>A0A1A0MX58_MYCMU</name>
<dbReference type="GO" id="GO:0046677">
    <property type="term" value="P:response to antibiotic"/>
    <property type="evidence" value="ECO:0007669"/>
    <property type="project" value="InterPro"/>
</dbReference>
<evidence type="ECO:0000256" key="1">
    <source>
        <dbReference type="ARBA" id="ARBA00022491"/>
    </source>
</evidence>
<dbReference type="PANTHER" id="PTHR30055:SF151">
    <property type="entry name" value="TRANSCRIPTIONAL REGULATORY PROTEIN"/>
    <property type="match status" value="1"/>
</dbReference>
<evidence type="ECO:0000313" key="8">
    <source>
        <dbReference type="Proteomes" id="UP000093962"/>
    </source>
</evidence>
<dbReference type="SUPFAM" id="SSF48498">
    <property type="entry name" value="Tetracyclin repressor-like, C-terminal domain"/>
    <property type="match status" value="1"/>
</dbReference>
<evidence type="ECO:0000256" key="2">
    <source>
        <dbReference type="ARBA" id="ARBA00023015"/>
    </source>
</evidence>
<dbReference type="SUPFAM" id="SSF46689">
    <property type="entry name" value="Homeodomain-like"/>
    <property type="match status" value="1"/>
</dbReference>
<protein>
    <submittedName>
        <fullName evidence="7">TetR family transcriptional regulator</fullName>
    </submittedName>
</protein>
<keyword evidence="4" id="KW-0804">Transcription</keyword>
<proteinExistence type="predicted"/>
<dbReference type="InterPro" id="IPR001647">
    <property type="entry name" value="HTH_TetR"/>
</dbReference>
<organism evidence="7 8">
    <name type="scientific">Mycolicibacterium mucogenicum</name>
    <name type="common">Mycobacterium mucogenicum</name>
    <dbReference type="NCBI Taxonomy" id="56689"/>
    <lineage>
        <taxon>Bacteria</taxon>
        <taxon>Bacillati</taxon>
        <taxon>Actinomycetota</taxon>
        <taxon>Actinomycetes</taxon>
        <taxon>Mycobacteriales</taxon>
        <taxon>Mycobacteriaceae</taxon>
        <taxon>Mycolicibacterium</taxon>
    </lineage>
</organism>
<dbReference type="InterPro" id="IPR003012">
    <property type="entry name" value="Tet_transcr_reg_TetR"/>
</dbReference>
<dbReference type="PROSITE" id="PS50977">
    <property type="entry name" value="HTH_TETR_2"/>
    <property type="match status" value="1"/>
</dbReference>
<dbReference type="Gene3D" id="1.10.10.60">
    <property type="entry name" value="Homeodomain-like"/>
    <property type="match status" value="1"/>
</dbReference>
<dbReference type="InterPro" id="IPR009057">
    <property type="entry name" value="Homeodomain-like_sf"/>
</dbReference>
<feature type="DNA-binding region" description="H-T-H motif" evidence="5">
    <location>
        <begin position="28"/>
        <end position="47"/>
    </location>
</feature>
<evidence type="ECO:0000313" key="7">
    <source>
        <dbReference type="EMBL" id="OBA89985.1"/>
    </source>
</evidence>
<dbReference type="GO" id="GO:0003700">
    <property type="term" value="F:DNA-binding transcription factor activity"/>
    <property type="evidence" value="ECO:0007669"/>
    <property type="project" value="TreeGrafter"/>
</dbReference>
<dbReference type="Gene3D" id="1.10.357.10">
    <property type="entry name" value="Tetracycline Repressor, domain 2"/>
    <property type="match status" value="1"/>
</dbReference>
<dbReference type="InterPro" id="IPR036271">
    <property type="entry name" value="Tet_transcr_reg_TetR-rel_C_sf"/>
</dbReference>
<evidence type="ECO:0000259" key="6">
    <source>
        <dbReference type="PROSITE" id="PS50977"/>
    </source>
</evidence>
<dbReference type="GO" id="GO:0000976">
    <property type="term" value="F:transcription cis-regulatory region binding"/>
    <property type="evidence" value="ECO:0007669"/>
    <property type="project" value="TreeGrafter"/>
</dbReference>
<keyword evidence="2" id="KW-0805">Transcription regulation</keyword>
<dbReference type="EMBL" id="LZSF01000064">
    <property type="protein sequence ID" value="OBA89985.1"/>
    <property type="molecule type" value="Genomic_DNA"/>
</dbReference>
<dbReference type="Proteomes" id="UP000093962">
    <property type="component" value="Unassembled WGS sequence"/>
</dbReference>
<dbReference type="PRINTS" id="PR00400">
    <property type="entry name" value="TETREPRESSOR"/>
</dbReference>
<dbReference type="GO" id="GO:0045892">
    <property type="term" value="P:negative regulation of DNA-templated transcription"/>
    <property type="evidence" value="ECO:0007669"/>
    <property type="project" value="InterPro"/>
</dbReference>
<evidence type="ECO:0000256" key="4">
    <source>
        <dbReference type="ARBA" id="ARBA00023163"/>
    </source>
</evidence>
<keyword evidence="3 5" id="KW-0238">DNA-binding</keyword>
<dbReference type="AlphaFoldDB" id="A0A1A0MX58"/>
<dbReference type="Pfam" id="PF02909">
    <property type="entry name" value="TetR_C_1"/>
    <property type="match status" value="1"/>
</dbReference>
<dbReference type="PANTHER" id="PTHR30055">
    <property type="entry name" value="HTH-TYPE TRANSCRIPTIONAL REGULATOR RUTR"/>
    <property type="match status" value="1"/>
</dbReference>
<evidence type="ECO:0000256" key="3">
    <source>
        <dbReference type="ARBA" id="ARBA00023125"/>
    </source>
</evidence>
<feature type="domain" description="HTH tetR-type" evidence="6">
    <location>
        <begin position="5"/>
        <end position="65"/>
    </location>
</feature>
<keyword evidence="1" id="KW-0678">Repressor</keyword>